<gene>
    <name evidence="1" type="ORF">Ocin01_16963</name>
</gene>
<dbReference type="AlphaFoldDB" id="A0A1D2M9S2"/>
<sequence>CWKKQKEDKGSATLFVANQEKFEVHRENFVPVDDISKLIDEALKCSKRRTCIELSLKYDCKNETFQPLLNFILDKTFVRKLNQGLPSSPTIGVEGEAEFCKNGMTLSSANTTVAFSISGELEIIQILYFLLQFK</sequence>
<keyword evidence="2" id="KW-1185">Reference proteome</keyword>
<protein>
    <submittedName>
        <fullName evidence="1">Uncharacterized protein</fullName>
    </submittedName>
</protein>
<evidence type="ECO:0000313" key="1">
    <source>
        <dbReference type="EMBL" id="ODM89720.1"/>
    </source>
</evidence>
<proteinExistence type="predicted"/>
<dbReference type="EMBL" id="LJIJ01002425">
    <property type="protein sequence ID" value="ODM89720.1"/>
    <property type="molecule type" value="Genomic_DNA"/>
</dbReference>
<comment type="caution">
    <text evidence="1">The sequence shown here is derived from an EMBL/GenBank/DDBJ whole genome shotgun (WGS) entry which is preliminary data.</text>
</comment>
<accession>A0A1D2M9S2</accession>
<feature type="non-terminal residue" evidence="1">
    <location>
        <position position="1"/>
    </location>
</feature>
<evidence type="ECO:0000313" key="2">
    <source>
        <dbReference type="Proteomes" id="UP000094527"/>
    </source>
</evidence>
<organism evidence="1 2">
    <name type="scientific">Orchesella cincta</name>
    <name type="common">Springtail</name>
    <name type="synonym">Podura cincta</name>
    <dbReference type="NCBI Taxonomy" id="48709"/>
    <lineage>
        <taxon>Eukaryota</taxon>
        <taxon>Metazoa</taxon>
        <taxon>Ecdysozoa</taxon>
        <taxon>Arthropoda</taxon>
        <taxon>Hexapoda</taxon>
        <taxon>Collembola</taxon>
        <taxon>Entomobryomorpha</taxon>
        <taxon>Entomobryoidea</taxon>
        <taxon>Orchesellidae</taxon>
        <taxon>Orchesellinae</taxon>
        <taxon>Orchesella</taxon>
    </lineage>
</organism>
<reference evidence="1 2" key="1">
    <citation type="journal article" date="2016" name="Genome Biol. Evol.">
        <title>Gene Family Evolution Reflects Adaptation to Soil Environmental Stressors in the Genome of the Collembolan Orchesella cincta.</title>
        <authorList>
            <person name="Faddeeva-Vakhrusheva A."/>
            <person name="Derks M.F."/>
            <person name="Anvar S.Y."/>
            <person name="Agamennone V."/>
            <person name="Suring W."/>
            <person name="Smit S."/>
            <person name="van Straalen N.M."/>
            <person name="Roelofs D."/>
        </authorList>
    </citation>
    <scope>NUCLEOTIDE SEQUENCE [LARGE SCALE GENOMIC DNA]</scope>
    <source>
        <tissue evidence="1">Mixed pool</tissue>
    </source>
</reference>
<name>A0A1D2M9S2_ORCCI</name>
<dbReference type="Proteomes" id="UP000094527">
    <property type="component" value="Unassembled WGS sequence"/>
</dbReference>